<organism evidence="1 2">
    <name type="scientific">Bacillus mycoides</name>
    <dbReference type="NCBI Taxonomy" id="1405"/>
    <lineage>
        <taxon>Bacteria</taxon>
        <taxon>Bacillati</taxon>
        <taxon>Bacillota</taxon>
        <taxon>Bacilli</taxon>
        <taxon>Bacillales</taxon>
        <taxon>Bacillaceae</taxon>
        <taxon>Bacillus</taxon>
        <taxon>Bacillus cereus group</taxon>
    </lineage>
</organism>
<dbReference type="Proteomes" id="UP000194131">
    <property type="component" value="Unassembled WGS sequence"/>
</dbReference>
<name>A0AAP8BI14_BACMY</name>
<protein>
    <submittedName>
        <fullName evidence="1">Uncharacterized protein</fullName>
    </submittedName>
</protein>
<proteinExistence type="predicted"/>
<dbReference type="AlphaFoldDB" id="A0AAP8BI14"/>
<sequence length="37" mass="4240">MIISSPLIVAQRITGLIKGNYQKGYYKIEQAKEIDKE</sequence>
<accession>A0AAP8BI14</accession>
<reference evidence="1 2" key="1">
    <citation type="submission" date="2016-12" db="EMBL/GenBank/DDBJ databases">
        <title>Genome Sequences of Twelve Sporeforming Bacillus Species Isolated from Foods.</title>
        <authorList>
            <person name="De Jong A."/>
            <person name="Holsappel S."/>
            <person name="Kuipers O.P."/>
        </authorList>
    </citation>
    <scope>NUCLEOTIDE SEQUENCE [LARGE SCALE GENOMIC DNA]</scope>
    <source>
        <strain evidence="1 2">S3E15</strain>
    </source>
</reference>
<gene>
    <name evidence="1" type="ORF">S3E15_00649</name>
</gene>
<comment type="caution">
    <text evidence="1">The sequence shown here is derived from an EMBL/GenBank/DDBJ whole genome shotgun (WGS) entry which is preliminary data.</text>
</comment>
<dbReference type="EMBL" id="MRWU01000001">
    <property type="protein sequence ID" value="OSX97018.1"/>
    <property type="molecule type" value="Genomic_DNA"/>
</dbReference>
<evidence type="ECO:0000313" key="1">
    <source>
        <dbReference type="EMBL" id="OSX97018.1"/>
    </source>
</evidence>
<evidence type="ECO:0000313" key="2">
    <source>
        <dbReference type="Proteomes" id="UP000194131"/>
    </source>
</evidence>